<dbReference type="SUPFAM" id="SSF54236">
    <property type="entry name" value="Ubiquitin-like"/>
    <property type="match status" value="1"/>
</dbReference>
<evidence type="ECO:0000256" key="6">
    <source>
        <dbReference type="SAM" id="MobiDB-lite"/>
    </source>
</evidence>
<dbReference type="InterPro" id="IPR029071">
    <property type="entry name" value="Ubiquitin-like_domsf"/>
</dbReference>
<comment type="caution">
    <text evidence="8">The sequence shown here is derived from an EMBL/GenBank/DDBJ whole genome shotgun (WGS) entry which is preliminary data.</text>
</comment>
<comment type="subcellular location">
    <subcellularLocation>
        <location evidence="1">Nucleus</location>
    </subcellularLocation>
</comment>
<dbReference type="InterPro" id="IPR000626">
    <property type="entry name" value="Ubiquitin-like_dom"/>
</dbReference>
<protein>
    <recommendedName>
        <fullName evidence="7">Ubiquitin-like domain-containing protein</fullName>
    </recommendedName>
</protein>
<dbReference type="InterPro" id="IPR025086">
    <property type="entry name" value="SDE2/SF3A3_SAP"/>
</dbReference>
<feature type="compositionally biased region" description="Acidic residues" evidence="6">
    <location>
        <begin position="201"/>
        <end position="220"/>
    </location>
</feature>
<evidence type="ECO:0000259" key="7">
    <source>
        <dbReference type="PROSITE" id="PS50053"/>
    </source>
</evidence>
<feature type="domain" description="Ubiquitin-like" evidence="7">
    <location>
        <begin position="21"/>
        <end position="77"/>
    </location>
</feature>
<proteinExistence type="predicted"/>
<organism evidence="8 9">
    <name type="scientific">Gossypium laxum</name>
    <dbReference type="NCBI Taxonomy" id="34288"/>
    <lineage>
        <taxon>Eukaryota</taxon>
        <taxon>Viridiplantae</taxon>
        <taxon>Streptophyta</taxon>
        <taxon>Embryophyta</taxon>
        <taxon>Tracheophyta</taxon>
        <taxon>Spermatophyta</taxon>
        <taxon>Magnoliopsida</taxon>
        <taxon>eudicotyledons</taxon>
        <taxon>Gunneridae</taxon>
        <taxon>Pentapetalae</taxon>
        <taxon>rosids</taxon>
        <taxon>malvids</taxon>
        <taxon>Malvales</taxon>
        <taxon>Malvaceae</taxon>
        <taxon>Malvoideae</taxon>
        <taxon>Gossypium</taxon>
    </lineage>
</organism>
<dbReference type="Pfam" id="PF13297">
    <property type="entry name" value="SDE2_2C"/>
    <property type="match status" value="1"/>
</dbReference>
<name>A0A7J8ZCW4_9ROSI</name>
<reference evidence="8 9" key="1">
    <citation type="journal article" date="2019" name="Genome Biol. Evol.">
        <title>Insights into the evolution of the New World diploid cottons (Gossypium, subgenus Houzingenia) based on genome sequencing.</title>
        <authorList>
            <person name="Grover C.E."/>
            <person name="Arick M.A. 2nd"/>
            <person name="Thrash A."/>
            <person name="Conover J.L."/>
            <person name="Sanders W.S."/>
            <person name="Peterson D.G."/>
            <person name="Frelichowski J.E."/>
            <person name="Scheffler J.A."/>
            <person name="Scheffler B.E."/>
            <person name="Wendel J.F."/>
        </authorList>
    </citation>
    <scope>NUCLEOTIDE SEQUENCE [LARGE SCALE GENOMIC DNA]</scope>
    <source>
        <strain evidence="8">4</strain>
        <tissue evidence="8">Leaf</tissue>
    </source>
</reference>
<evidence type="ECO:0000256" key="3">
    <source>
        <dbReference type="ARBA" id="ARBA00023187"/>
    </source>
</evidence>
<evidence type="ECO:0000256" key="1">
    <source>
        <dbReference type="ARBA" id="ARBA00004123"/>
    </source>
</evidence>
<dbReference type="AlphaFoldDB" id="A0A7J8ZCW4"/>
<evidence type="ECO:0000313" key="9">
    <source>
        <dbReference type="Proteomes" id="UP000593574"/>
    </source>
</evidence>
<dbReference type="GO" id="GO:0005634">
    <property type="term" value="C:nucleus"/>
    <property type="evidence" value="ECO:0007669"/>
    <property type="project" value="UniProtKB-SubCell"/>
</dbReference>
<dbReference type="InterPro" id="IPR051421">
    <property type="entry name" value="RNA_Proc_DNA_Dmg_Regulator"/>
</dbReference>
<dbReference type="PANTHER" id="PTHR12786:SF1">
    <property type="entry name" value="SPLICING REGULATOR SDE2"/>
    <property type="match status" value="1"/>
</dbReference>
<evidence type="ECO:0000256" key="5">
    <source>
        <dbReference type="SAM" id="Coils"/>
    </source>
</evidence>
<evidence type="ECO:0000313" key="8">
    <source>
        <dbReference type="EMBL" id="MBA0709412.1"/>
    </source>
</evidence>
<keyword evidence="2" id="KW-0507">mRNA processing</keyword>
<dbReference type="GO" id="GO:0006397">
    <property type="term" value="P:mRNA processing"/>
    <property type="evidence" value="ECO:0007669"/>
    <property type="project" value="UniProtKB-KW"/>
</dbReference>
<keyword evidence="4" id="KW-0539">Nucleus</keyword>
<dbReference type="Proteomes" id="UP000593574">
    <property type="component" value="Unassembled WGS sequence"/>
</dbReference>
<evidence type="ECO:0000256" key="4">
    <source>
        <dbReference type="ARBA" id="ARBA00023242"/>
    </source>
</evidence>
<evidence type="ECO:0000256" key="2">
    <source>
        <dbReference type="ARBA" id="ARBA00022664"/>
    </source>
</evidence>
<keyword evidence="9" id="KW-1185">Reference proteome</keyword>
<gene>
    <name evidence="8" type="ORF">Golax_024447</name>
</gene>
<dbReference type="PANTHER" id="PTHR12786">
    <property type="entry name" value="SPLICING FACTOR SF3A-RELATED"/>
    <property type="match status" value="1"/>
</dbReference>
<feature type="coiled-coil region" evidence="5">
    <location>
        <begin position="103"/>
        <end position="135"/>
    </location>
</feature>
<dbReference type="GO" id="GO:0008380">
    <property type="term" value="P:RNA splicing"/>
    <property type="evidence" value="ECO:0007669"/>
    <property type="project" value="UniProtKB-KW"/>
</dbReference>
<dbReference type="PROSITE" id="PS50053">
    <property type="entry name" value="UBIQUITIN_2"/>
    <property type="match status" value="1"/>
</dbReference>
<keyword evidence="3" id="KW-0508">mRNA splicing</keyword>
<feature type="region of interest" description="Disordered" evidence="6">
    <location>
        <begin position="194"/>
        <end position="282"/>
    </location>
</feature>
<dbReference type="CDD" id="cd17039">
    <property type="entry name" value="Ubl_ubiquitin_like"/>
    <property type="match status" value="1"/>
</dbReference>
<dbReference type="Gene3D" id="3.10.20.90">
    <property type="entry name" value="Phosphatidylinositol 3-kinase Catalytic Subunit, Chain A, domain 1"/>
    <property type="match status" value="1"/>
</dbReference>
<keyword evidence="5" id="KW-0175">Coiled coil</keyword>
<accession>A0A7J8ZCW4</accession>
<dbReference type="EMBL" id="JABEZV010000004">
    <property type="protein sequence ID" value="MBA0709412.1"/>
    <property type="molecule type" value="Genomic_DNA"/>
</dbReference>
<sequence length="427" mass="47069">MEDHQISGDDIDMKDLNPRQLQLFVKLLNGETLSLQFPTLQVQVGDVKHRIQEFTQIPFNFQRLIRGHQLKDDSVISHSNATLNLSLRLLGGKGGFGGRRLRHVNAEKRLEEWKAEEEQRKLEKIAEDFIKTKAKTGKKGVGDGEAEKYVAKYREQSARCVAVVEESVRAACQNGKRKTVPGGADPKRLKIWMGKRKVDESDSDSDSDSDYSSEDEDNEENEKSVILNNGNHSDSSKGAEGSSGSVLGGKQDIDFSSGVSSDTGSEEEKEVVLHRSSESCEDVNAMVEADVIAGSEAAHPEMPEQNGTKTENQEEIVSQCLSADPVAENGVGSELIDEVNCSSILKPEVHKDTLVSNVNATEPENPLNFDDFYSSVEMEVLGLERLKSELQSRGLKCGGTLQERAARLFLLKSTPLDKLPKKLLAKK</sequence>